<keyword evidence="4" id="KW-1185">Reference proteome</keyword>
<evidence type="ECO:0000313" key="4">
    <source>
        <dbReference type="Proteomes" id="UP000192578"/>
    </source>
</evidence>
<feature type="domain" description="Tetratricopeptide repeat protein 5 OB fold" evidence="2">
    <location>
        <begin position="416"/>
        <end position="526"/>
    </location>
</feature>
<accession>A0A1W0WN28</accession>
<reference evidence="4" key="1">
    <citation type="submission" date="2017-01" db="EMBL/GenBank/DDBJ databases">
        <title>Comparative genomics of anhydrobiosis in the tardigrade Hypsibius dujardini.</title>
        <authorList>
            <person name="Yoshida Y."/>
            <person name="Koutsovoulos G."/>
            <person name="Laetsch D."/>
            <person name="Stevens L."/>
            <person name="Kumar S."/>
            <person name="Horikawa D."/>
            <person name="Ishino K."/>
            <person name="Komine S."/>
            <person name="Tomita M."/>
            <person name="Blaxter M."/>
            <person name="Arakawa K."/>
        </authorList>
    </citation>
    <scope>NUCLEOTIDE SEQUENCE [LARGE SCALE GENOMIC DNA]</scope>
    <source>
        <strain evidence="4">Z151</strain>
    </source>
</reference>
<dbReference type="Proteomes" id="UP000192578">
    <property type="component" value="Unassembled WGS sequence"/>
</dbReference>
<name>A0A1W0WN28_HYPEX</name>
<dbReference type="PROSITE" id="PS50005">
    <property type="entry name" value="TPR"/>
    <property type="match status" value="2"/>
</dbReference>
<dbReference type="SMART" id="SM00028">
    <property type="entry name" value="TPR"/>
    <property type="match status" value="2"/>
</dbReference>
<dbReference type="AlphaFoldDB" id="A0A1W0WN28"/>
<organism evidence="3 4">
    <name type="scientific">Hypsibius exemplaris</name>
    <name type="common">Freshwater tardigrade</name>
    <dbReference type="NCBI Taxonomy" id="2072580"/>
    <lineage>
        <taxon>Eukaryota</taxon>
        <taxon>Metazoa</taxon>
        <taxon>Ecdysozoa</taxon>
        <taxon>Tardigrada</taxon>
        <taxon>Eutardigrada</taxon>
        <taxon>Parachela</taxon>
        <taxon>Hypsibioidea</taxon>
        <taxon>Hypsibiidae</taxon>
        <taxon>Hypsibius</taxon>
    </lineage>
</organism>
<dbReference type="Gene3D" id="1.25.40.10">
    <property type="entry name" value="Tetratricopeptide repeat domain"/>
    <property type="match status" value="1"/>
</dbReference>
<dbReference type="InterPro" id="IPR038645">
    <property type="entry name" value="TTC5_OB_sf"/>
</dbReference>
<evidence type="ECO:0000313" key="3">
    <source>
        <dbReference type="EMBL" id="OQV16523.1"/>
    </source>
</evidence>
<keyword evidence="1" id="KW-0802">TPR repeat</keyword>
<evidence type="ECO:0000256" key="1">
    <source>
        <dbReference type="PROSITE-ProRule" id="PRU00339"/>
    </source>
</evidence>
<sequence>MSDSVLETESIYGISEDFSHETCSDHETFVEDSENNRPKLLPATVSSLPPAHHIPDIVLPCCIPGPKLTSVRSRKKNKKANNTVLEINPECISASIKNGLYKPSKAETDAFMQLRKIFSEAVQFRDYYFDFFPVDRAVKRAHDVGEIVGKSLESITKLGNLFKPRNLPWFFAYRALCLSVDSLRVKEAHDELQFAVRHLAHFPALWIALGESHWEQGDYYMAVACFEKAAMLDASDVVPLVKLSCSMRLLLGKETDSTERLKMLLRMVSLAKDAVARCPDSGDTWYNLGTSLLVYFSAKAQSDLILESLAAFEKASSCRILLGKAEFHYNYGTANILYGNYQEAIDMWLRASALEPDWDKPKEKLVELVKYLTFISDLVTGKDRTFRRRVKQLAESVPRKNLSSILVDPASPRTAYKIVSVKTLSVGQNAGLMAHGKIYATTYQTPDPSRLIFLIDSTGEAIPVIIYHMGIEFSVGGSVSIPDPFVRLVRLVHNHTDICFRYIRVDEPWRMFHNLIRVPRKQCASTVVLTTPVSNASH</sequence>
<proteinExistence type="predicted"/>
<dbReference type="Pfam" id="PF13181">
    <property type="entry name" value="TPR_8"/>
    <property type="match status" value="1"/>
</dbReference>
<dbReference type="Gene3D" id="2.40.50.550">
    <property type="match status" value="1"/>
</dbReference>
<evidence type="ECO:0000259" key="2">
    <source>
        <dbReference type="Pfam" id="PF16669"/>
    </source>
</evidence>
<dbReference type="SUPFAM" id="SSF48452">
    <property type="entry name" value="TPR-like"/>
    <property type="match status" value="1"/>
</dbReference>
<comment type="caution">
    <text evidence="3">The sequence shown here is derived from an EMBL/GenBank/DDBJ whole genome shotgun (WGS) entry which is preliminary data.</text>
</comment>
<dbReference type="Pfam" id="PF16669">
    <property type="entry name" value="TTC5_OB"/>
    <property type="match status" value="1"/>
</dbReference>
<gene>
    <name evidence="3" type="ORF">BV898_09362</name>
</gene>
<dbReference type="InterPro" id="IPR019734">
    <property type="entry name" value="TPR_rpt"/>
</dbReference>
<feature type="repeat" description="TPR" evidence="1">
    <location>
        <begin position="325"/>
        <end position="358"/>
    </location>
</feature>
<protein>
    <submittedName>
        <fullName evidence="3">Tetratricopeptide repeat protein 5</fullName>
    </submittedName>
</protein>
<dbReference type="InterPro" id="IPR011990">
    <property type="entry name" value="TPR-like_helical_dom_sf"/>
</dbReference>
<dbReference type="OrthoDB" id="423589at2759"/>
<dbReference type="EMBL" id="MTYJ01000073">
    <property type="protein sequence ID" value="OQV16523.1"/>
    <property type="molecule type" value="Genomic_DNA"/>
</dbReference>
<feature type="repeat" description="TPR" evidence="1">
    <location>
        <begin position="203"/>
        <end position="236"/>
    </location>
</feature>
<dbReference type="InterPro" id="IPR032076">
    <property type="entry name" value="TTC5_OB"/>
</dbReference>